<evidence type="ECO:0000256" key="14">
    <source>
        <dbReference type="PIRSR" id="PIRSR000350-3"/>
    </source>
</evidence>
<evidence type="ECO:0000256" key="10">
    <source>
        <dbReference type="ARBA" id="ARBA00023157"/>
    </source>
</evidence>
<evidence type="ECO:0000313" key="20">
    <source>
        <dbReference type="Proteomes" id="UP000033457"/>
    </source>
</evidence>
<dbReference type="PRINTS" id="PR00411">
    <property type="entry name" value="PNDRDTASEI"/>
</dbReference>
<evidence type="ECO:0000256" key="11">
    <source>
        <dbReference type="ARBA" id="ARBA00023284"/>
    </source>
</evidence>
<feature type="binding site" evidence="14">
    <location>
        <position position="202"/>
    </location>
    <ligand>
        <name>NAD(+)</name>
        <dbReference type="ChEBI" id="CHEBI:57540"/>
    </ligand>
</feature>
<feature type="binding site" evidence="14">
    <location>
        <begin position="179"/>
        <end position="186"/>
    </location>
    <ligand>
        <name>NAD(+)</name>
        <dbReference type="ChEBI" id="CHEBI:57540"/>
    </ligand>
</feature>
<comment type="cofactor">
    <cofactor evidence="14 16">
        <name>FAD</name>
        <dbReference type="ChEBI" id="CHEBI:57692"/>
    </cofactor>
    <text evidence="14 16">Binds 1 FAD per subunit.</text>
</comment>
<dbReference type="GO" id="GO:0004148">
    <property type="term" value="F:dihydrolipoyl dehydrogenase (NADH) activity"/>
    <property type="evidence" value="ECO:0007669"/>
    <property type="project" value="UniProtKB-EC"/>
</dbReference>
<evidence type="ECO:0000256" key="9">
    <source>
        <dbReference type="ARBA" id="ARBA00023027"/>
    </source>
</evidence>
<dbReference type="InterPro" id="IPR036188">
    <property type="entry name" value="FAD/NAD-bd_sf"/>
</dbReference>
<dbReference type="Pfam" id="PF07992">
    <property type="entry name" value="Pyr_redox_2"/>
    <property type="match status" value="1"/>
</dbReference>
<reference evidence="19 20" key="1">
    <citation type="journal article" date="2015" name="Genome Announc.">
        <title>Complete Genome Sequence of Corynebacterium kutscheri DSM 20755, a Corynebacterial Type Strain with Remarkably Low G+C Content of Chromosomal DNA.</title>
        <authorList>
            <person name="Ruckert C."/>
            <person name="Albersmeier A."/>
            <person name="Winkler A."/>
            <person name="Tauch A."/>
        </authorList>
    </citation>
    <scope>NUCLEOTIDE SEQUENCE [LARGE SCALE GENOMIC DNA]</scope>
    <source>
        <strain evidence="19 20">DSM 20755</strain>
    </source>
</reference>
<dbReference type="PROSITE" id="PS00076">
    <property type="entry name" value="PYRIDINE_REDOX_1"/>
    <property type="match status" value="1"/>
</dbReference>
<keyword evidence="11 16" id="KW-0676">Redox-active center</keyword>
<evidence type="ECO:0000256" key="12">
    <source>
        <dbReference type="ARBA" id="ARBA00049187"/>
    </source>
</evidence>
<feature type="domain" description="Pyridine nucleotide-disulphide oxidoreductase dimerisation" evidence="17">
    <location>
        <begin position="348"/>
        <end position="459"/>
    </location>
</feature>
<evidence type="ECO:0000256" key="5">
    <source>
        <dbReference type="ARBA" id="ARBA00022490"/>
    </source>
</evidence>
<keyword evidence="5" id="KW-0963">Cytoplasm</keyword>
<dbReference type="PANTHER" id="PTHR22912">
    <property type="entry name" value="DISULFIDE OXIDOREDUCTASE"/>
    <property type="match status" value="1"/>
</dbReference>
<comment type="miscellaneous">
    <text evidence="16">The active site is a redox-active disulfide bond.</text>
</comment>
<evidence type="ECO:0000313" key="19">
    <source>
        <dbReference type="EMBL" id="AKE40456.1"/>
    </source>
</evidence>
<evidence type="ECO:0000256" key="6">
    <source>
        <dbReference type="ARBA" id="ARBA00022630"/>
    </source>
</evidence>
<dbReference type="InterPro" id="IPR023753">
    <property type="entry name" value="FAD/NAD-binding_dom"/>
</dbReference>
<dbReference type="Pfam" id="PF02852">
    <property type="entry name" value="Pyr_redox_dim"/>
    <property type="match status" value="1"/>
</dbReference>
<evidence type="ECO:0000259" key="18">
    <source>
        <dbReference type="Pfam" id="PF07992"/>
    </source>
</evidence>
<dbReference type="InterPro" id="IPR006258">
    <property type="entry name" value="Lipoamide_DH"/>
</dbReference>
<evidence type="ECO:0000256" key="13">
    <source>
        <dbReference type="PIRSR" id="PIRSR000350-2"/>
    </source>
</evidence>
<keyword evidence="8 16" id="KW-0560">Oxidoreductase</keyword>
<dbReference type="EC" id="1.8.1.4" evidence="3 16"/>
<proteinExistence type="inferred from homology"/>
<organism evidence="19 20">
    <name type="scientific">Corynebacterium kutscheri</name>
    <dbReference type="NCBI Taxonomy" id="35755"/>
    <lineage>
        <taxon>Bacteria</taxon>
        <taxon>Bacillati</taxon>
        <taxon>Actinomycetota</taxon>
        <taxon>Actinomycetes</taxon>
        <taxon>Mycobacteriales</taxon>
        <taxon>Corynebacteriaceae</taxon>
        <taxon>Corynebacterium</taxon>
    </lineage>
</organism>
<dbReference type="InterPro" id="IPR001100">
    <property type="entry name" value="Pyr_nuc-diS_OxRdtase"/>
</dbReference>
<comment type="subcellular location">
    <subcellularLocation>
        <location evidence="1">Cytoplasm</location>
    </subcellularLocation>
</comment>
<evidence type="ECO:0000256" key="8">
    <source>
        <dbReference type="ARBA" id="ARBA00023002"/>
    </source>
</evidence>
<dbReference type="PANTHER" id="PTHR22912:SF217">
    <property type="entry name" value="DIHYDROLIPOYL DEHYDROGENASE"/>
    <property type="match status" value="1"/>
</dbReference>
<feature type="binding site" evidence="14">
    <location>
        <begin position="143"/>
        <end position="145"/>
    </location>
    <ligand>
        <name>FAD</name>
        <dbReference type="ChEBI" id="CHEBI:57692"/>
    </ligand>
</feature>
<evidence type="ECO:0000256" key="1">
    <source>
        <dbReference type="ARBA" id="ARBA00004496"/>
    </source>
</evidence>
<feature type="binding site" evidence="14">
    <location>
        <position position="312"/>
    </location>
    <ligand>
        <name>FAD</name>
        <dbReference type="ChEBI" id="CHEBI:57692"/>
    </ligand>
</feature>
<feature type="domain" description="FAD/NAD(P)-binding" evidence="18">
    <location>
        <begin position="5"/>
        <end position="327"/>
    </location>
</feature>
<sequence length="469" mass="50143">MTEHYDVVVLGAGPGGYVSAIRAAQLGKKVAVVEKQYWGGVCLNVGCIPSKALLKNAEVAHIFNHEKKTFGISGDVSFDFGAAHARSRKVSEGIVKGVHYLMKKNKITEIDGLGSFKDAHTLEITEGSDAGKTITFDNCIIATGSVVRSLPGVEIGGNIVSFEEQILKSEAPKSMVIVGAGAIGMEFAYVLANYGVDITIVEFMDRVLPNEDKDVSKEIAKQYKKLGVKLLTGHKTTAIRDNGTGVEVDVESKDGSKSETISADRVMVSIGFAPRVDGYGLENTGVKLTERGAIDIDEEMRTNVPHIFAIGDVTAKLQLAHVAEAQGVVAAEVIAGVETQLLGDYMNMPRATFCNPQVASFGYTEEQAKEKFADREIKVATFPFSANGKAQGLAEAVGFVKIIADGEFGEIIGAHMVGPSVSELLPELTLAQRFDLTAEEIGRNVHTHPTLSEAMKEAAEGIMGHMINL</sequence>
<protein>
    <recommendedName>
        <fullName evidence="4 16">Dihydrolipoyl dehydrogenase</fullName>
        <ecNumber evidence="3 16">1.8.1.4</ecNumber>
    </recommendedName>
</protein>
<dbReference type="OrthoDB" id="9800167at2"/>
<keyword evidence="6 16" id="KW-0285">Flavoprotein</keyword>
<feature type="binding site" evidence="14">
    <location>
        <position position="51"/>
    </location>
    <ligand>
        <name>FAD</name>
        <dbReference type="ChEBI" id="CHEBI:57692"/>
    </ligand>
</feature>
<evidence type="ECO:0000259" key="17">
    <source>
        <dbReference type="Pfam" id="PF02852"/>
    </source>
</evidence>
<dbReference type="EMBL" id="CP011312">
    <property type="protein sequence ID" value="AKE40456.1"/>
    <property type="molecule type" value="Genomic_DNA"/>
</dbReference>
<dbReference type="KEGG" id="cku:UL82_01120"/>
<dbReference type="InterPro" id="IPR004099">
    <property type="entry name" value="Pyr_nucl-diS_OxRdtase_dimer"/>
</dbReference>
<dbReference type="Gene3D" id="3.30.390.30">
    <property type="match status" value="1"/>
</dbReference>
<dbReference type="PIRSF" id="PIRSF000350">
    <property type="entry name" value="Mercury_reductase_MerA"/>
    <property type="match status" value="1"/>
</dbReference>
<dbReference type="NCBIfam" id="TIGR01350">
    <property type="entry name" value="lipoamide_DH"/>
    <property type="match status" value="1"/>
</dbReference>
<dbReference type="InterPro" id="IPR050151">
    <property type="entry name" value="Class-I_Pyr_Nuc-Dis_Oxidored"/>
</dbReference>
<evidence type="ECO:0000256" key="2">
    <source>
        <dbReference type="ARBA" id="ARBA00007532"/>
    </source>
</evidence>
<dbReference type="PRINTS" id="PR00368">
    <property type="entry name" value="FADPNR"/>
</dbReference>
<keyword evidence="14" id="KW-0547">Nucleotide-binding</keyword>
<evidence type="ECO:0000256" key="3">
    <source>
        <dbReference type="ARBA" id="ARBA00012608"/>
    </source>
</evidence>
<keyword evidence="7 14" id="KW-0274">FAD</keyword>
<evidence type="ECO:0000256" key="15">
    <source>
        <dbReference type="PIRSR" id="PIRSR000350-4"/>
    </source>
</evidence>
<name>A0A0F6TC53_9CORY</name>
<dbReference type="FunFam" id="3.30.390.30:FF:000001">
    <property type="entry name" value="Dihydrolipoyl dehydrogenase"/>
    <property type="match status" value="1"/>
</dbReference>
<dbReference type="InterPro" id="IPR012999">
    <property type="entry name" value="Pyr_OxRdtase_I_AS"/>
</dbReference>
<comment type="similarity">
    <text evidence="2 16">Belongs to the class-I pyridine nucleotide-disulfide oxidoreductase family.</text>
</comment>
<keyword evidence="10" id="KW-1015">Disulfide bond</keyword>
<dbReference type="InterPro" id="IPR016156">
    <property type="entry name" value="FAD/NAD-linked_Rdtase_dimer_sf"/>
</dbReference>
<feature type="binding site" evidence="14">
    <location>
        <position position="114"/>
    </location>
    <ligand>
        <name>FAD</name>
        <dbReference type="ChEBI" id="CHEBI:57692"/>
    </ligand>
</feature>
<evidence type="ECO:0000256" key="4">
    <source>
        <dbReference type="ARBA" id="ARBA00016961"/>
    </source>
</evidence>
<dbReference type="Gene3D" id="3.50.50.60">
    <property type="entry name" value="FAD/NAD(P)-binding domain"/>
    <property type="match status" value="2"/>
</dbReference>
<gene>
    <name evidence="19" type="primary">lpd</name>
    <name evidence="19" type="ORF">UL82_01120</name>
</gene>
<keyword evidence="9 14" id="KW-0520">NAD</keyword>
<dbReference type="RefSeq" id="WP_046438533.1">
    <property type="nucleotide sequence ID" value="NZ_CP011312.1"/>
</dbReference>
<keyword evidence="20" id="KW-1185">Reference proteome</keyword>
<evidence type="ECO:0000256" key="7">
    <source>
        <dbReference type="ARBA" id="ARBA00022827"/>
    </source>
</evidence>
<accession>A0A0F6TC53</accession>
<dbReference type="GO" id="GO:0005737">
    <property type="term" value="C:cytoplasm"/>
    <property type="evidence" value="ECO:0007669"/>
    <property type="project" value="UniProtKB-SubCell"/>
</dbReference>
<dbReference type="GO" id="GO:0006103">
    <property type="term" value="P:2-oxoglutarate metabolic process"/>
    <property type="evidence" value="ECO:0007669"/>
    <property type="project" value="TreeGrafter"/>
</dbReference>
<feature type="binding site" evidence="14">
    <location>
        <position position="271"/>
    </location>
    <ligand>
        <name>NAD(+)</name>
        <dbReference type="ChEBI" id="CHEBI:57540"/>
    </ligand>
</feature>
<dbReference type="GO" id="GO:0050660">
    <property type="term" value="F:flavin adenine dinucleotide binding"/>
    <property type="evidence" value="ECO:0007669"/>
    <property type="project" value="InterPro"/>
</dbReference>
<dbReference type="AlphaFoldDB" id="A0A0F6TC53"/>
<comment type="catalytic activity">
    <reaction evidence="12 16">
        <text>N(6)-[(R)-dihydrolipoyl]-L-lysyl-[protein] + NAD(+) = N(6)-[(R)-lipoyl]-L-lysyl-[protein] + NADH + H(+)</text>
        <dbReference type="Rhea" id="RHEA:15045"/>
        <dbReference type="Rhea" id="RHEA-COMP:10474"/>
        <dbReference type="Rhea" id="RHEA-COMP:10475"/>
        <dbReference type="ChEBI" id="CHEBI:15378"/>
        <dbReference type="ChEBI" id="CHEBI:57540"/>
        <dbReference type="ChEBI" id="CHEBI:57945"/>
        <dbReference type="ChEBI" id="CHEBI:83099"/>
        <dbReference type="ChEBI" id="CHEBI:83100"/>
        <dbReference type="EC" id="1.8.1.4"/>
    </reaction>
</comment>
<evidence type="ECO:0000256" key="16">
    <source>
        <dbReference type="RuleBase" id="RU003692"/>
    </source>
</evidence>
<dbReference type="SUPFAM" id="SSF51905">
    <property type="entry name" value="FAD/NAD(P)-binding domain"/>
    <property type="match status" value="1"/>
</dbReference>
<feature type="active site" description="Proton acceptor" evidence="13">
    <location>
        <position position="448"/>
    </location>
</feature>
<dbReference type="SUPFAM" id="SSF55424">
    <property type="entry name" value="FAD/NAD-linked reductases, dimerisation (C-terminal) domain"/>
    <property type="match status" value="1"/>
</dbReference>
<dbReference type="Proteomes" id="UP000033457">
    <property type="component" value="Chromosome"/>
</dbReference>
<dbReference type="HOGENOM" id="CLU_016755_0_2_11"/>
<feature type="disulfide bond" description="Redox-active" evidence="15">
    <location>
        <begin position="42"/>
        <end position="47"/>
    </location>
</feature>
<dbReference type="STRING" id="35755.UL82_01120"/>